<organism evidence="4 5">
    <name type="scientific">Gloeobacter kilaueensis (strain ATCC BAA-2537 / CCAP 1431/1 / ULC 316 / JS1)</name>
    <dbReference type="NCBI Taxonomy" id="1183438"/>
    <lineage>
        <taxon>Bacteria</taxon>
        <taxon>Bacillati</taxon>
        <taxon>Cyanobacteriota</taxon>
        <taxon>Cyanophyceae</taxon>
        <taxon>Gloeobacterales</taxon>
        <taxon>Gloeobacteraceae</taxon>
        <taxon>Gloeobacter</taxon>
    </lineage>
</organism>
<evidence type="ECO:0000256" key="1">
    <source>
        <dbReference type="ARBA" id="ARBA00006499"/>
    </source>
</evidence>
<protein>
    <submittedName>
        <fullName evidence="4">Carboxylesterase</fullName>
    </submittedName>
</protein>
<dbReference type="RefSeq" id="WP_023172989.1">
    <property type="nucleotide sequence ID" value="NC_022600.1"/>
</dbReference>
<comment type="similarity">
    <text evidence="1">Belongs to the AB hydrolase superfamily. AB hydrolase 2 family.</text>
</comment>
<evidence type="ECO:0000313" key="4">
    <source>
        <dbReference type="EMBL" id="AGY57874.1"/>
    </source>
</evidence>
<dbReference type="PANTHER" id="PTHR10655:SF17">
    <property type="entry name" value="LYSOPHOSPHOLIPASE-LIKE PROTEIN 1"/>
    <property type="match status" value="1"/>
</dbReference>
<dbReference type="InterPro" id="IPR029058">
    <property type="entry name" value="AB_hydrolase_fold"/>
</dbReference>
<dbReference type="Proteomes" id="UP000017396">
    <property type="component" value="Chromosome"/>
</dbReference>
<dbReference type="GO" id="GO:0016787">
    <property type="term" value="F:hydrolase activity"/>
    <property type="evidence" value="ECO:0007669"/>
    <property type="project" value="UniProtKB-KW"/>
</dbReference>
<dbReference type="InterPro" id="IPR003140">
    <property type="entry name" value="PLipase/COase/thioEstase"/>
</dbReference>
<reference evidence="4 5" key="1">
    <citation type="journal article" date="2013" name="PLoS ONE">
        <title>Cultivation and Complete Genome Sequencing of Gloeobacter kilaueensis sp. nov., from a Lava Cave in Kilauea Caldera, Hawai'i.</title>
        <authorList>
            <person name="Saw J.H."/>
            <person name="Schatz M."/>
            <person name="Brown M.V."/>
            <person name="Kunkel D.D."/>
            <person name="Foster J.S."/>
            <person name="Shick H."/>
            <person name="Christensen S."/>
            <person name="Hou S."/>
            <person name="Wan X."/>
            <person name="Donachie S.P."/>
        </authorList>
    </citation>
    <scope>NUCLEOTIDE SEQUENCE [LARGE SCALE GENOMIC DNA]</scope>
    <source>
        <strain evidence="5">JS</strain>
    </source>
</reference>
<dbReference type="EMBL" id="CP003587">
    <property type="protein sequence ID" value="AGY57874.1"/>
    <property type="molecule type" value="Genomic_DNA"/>
</dbReference>
<feature type="domain" description="Phospholipase/carboxylesterase/thioesterase" evidence="3">
    <location>
        <begin position="6"/>
        <end position="204"/>
    </location>
</feature>
<sequence length="208" mass="22586">MFDALTIASQEPTPRALAFFLHGRGANGLDLLALVEALALPALRYYLPDAPYALAEFSEGRQWYEFGPAHAQGVEHSSELLTELIRAERRRFGDLPVLLAGFSQGAVLALSTGLLLDPPPAAIVALSGYLFEPERLWALRPAALPWPAVLIVHGEADPVIPVRASRLAKAALTEAGVTVEYQEYAMGHQINQAAVARIRTFIERLLPA</sequence>
<evidence type="ECO:0000256" key="2">
    <source>
        <dbReference type="ARBA" id="ARBA00022801"/>
    </source>
</evidence>
<evidence type="ECO:0000313" key="5">
    <source>
        <dbReference type="Proteomes" id="UP000017396"/>
    </source>
</evidence>
<dbReference type="eggNOG" id="COG0400">
    <property type="taxonomic scope" value="Bacteria"/>
</dbReference>
<dbReference type="HOGENOM" id="CLU_049413_5_1_3"/>
<dbReference type="OrthoDB" id="9801763at2"/>
<dbReference type="Gene3D" id="3.40.50.1820">
    <property type="entry name" value="alpha/beta hydrolase"/>
    <property type="match status" value="1"/>
</dbReference>
<name>U5QJV4_GLOK1</name>
<dbReference type="InterPro" id="IPR050565">
    <property type="entry name" value="LYPA1-2/EST-like"/>
</dbReference>
<dbReference type="STRING" id="1183438.GKIL_1628"/>
<keyword evidence="5" id="KW-1185">Reference proteome</keyword>
<dbReference type="SUPFAM" id="SSF53474">
    <property type="entry name" value="alpha/beta-Hydrolases"/>
    <property type="match status" value="1"/>
</dbReference>
<dbReference type="PANTHER" id="PTHR10655">
    <property type="entry name" value="LYSOPHOSPHOLIPASE-RELATED"/>
    <property type="match status" value="1"/>
</dbReference>
<gene>
    <name evidence="4" type="ORF">GKIL_1628</name>
</gene>
<keyword evidence="2" id="KW-0378">Hydrolase</keyword>
<evidence type="ECO:0000259" key="3">
    <source>
        <dbReference type="Pfam" id="PF02230"/>
    </source>
</evidence>
<accession>U5QJV4</accession>
<dbReference type="Pfam" id="PF02230">
    <property type="entry name" value="Abhydrolase_2"/>
    <property type="match status" value="1"/>
</dbReference>
<dbReference type="AlphaFoldDB" id="U5QJV4"/>
<proteinExistence type="inferred from homology"/>
<dbReference type="KEGG" id="glj:GKIL_1628"/>